<evidence type="ECO:0000256" key="1">
    <source>
        <dbReference type="SAM" id="MobiDB-lite"/>
    </source>
</evidence>
<evidence type="ECO:0000259" key="2">
    <source>
        <dbReference type="Pfam" id="PF06985"/>
    </source>
</evidence>
<dbReference type="InterPro" id="IPR052895">
    <property type="entry name" value="HetReg/Transcr_Mod"/>
</dbReference>
<dbReference type="Proteomes" id="UP000016922">
    <property type="component" value="Unassembled WGS sequence"/>
</dbReference>
<accession>S3DKL1</accession>
<dbReference type="InterPro" id="IPR010730">
    <property type="entry name" value="HET"/>
</dbReference>
<name>S3DKL1_GLAL2</name>
<dbReference type="PANTHER" id="PTHR24148">
    <property type="entry name" value="ANKYRIN REPEAT DOMAIN-CONTAINING PROTEIN 39 HOMOLOG-RELATED"/>
    <property type="match status" value="1"/>
</dbReference>
<sequence>MSFLASIAAGIAGKVAREYVDGLVGGTAEALVEKAKTEIFGRPSTSRSTTGVKTIKDYGKVHGRTFVEGEGSSARSTTPAYRPRLRSGSSSKNTEECEPEVVKSLADVYQELRIENPEDQIRVVTLTPGSLDDPLDFQMKLVNYWEKDYIALSYRWSTDSREIIIDGKTVKKLEYKEMVINGVTVKSVFTNLHSALRYIRARLTRPRNIWFDAICIDQTSPLKIGSEKYQQLLLMGEIYACAEETVIWLGPPSPQSDNALSHFSSLDRVDLKSLIDRYERDERFWLDFGDGVMNRDWFGRAWMVQELACSNEVVFMCGYQQMDLQRFYDLVEFTYSSGRPFTRQESPYSEEFTFRWRSFLEMYVARRMWKTGGALTSMASWLQKFHAWGCQDKEDRILAFIGLYHDYQGELFGVEWKEMYTRVTTAVLEAEGYTDFLALGRGPYRDPTLPSWVPDLSVPYTSEAQDPPLWCGWGTVKHGRKFNSSADTKFDGSIDINTNLLTVRARLVGGITSMSRPHDTGYACIRESRNLALRENVHAGYYRSGSTETCVDALGSTLVWDLDYMGYRCAAHRGFFMDEDDIPAGFLENYTGDATGREAAWEAQVQESRLKYRLGRRFGTVQCLELSHVMYAMLPPETKTGDVVFVLTGATIPMVFRRSGKDFTLIGGCYVHEVMDGAVFEGSTSVWKESEISVR</sequence>
<proteinExistence type="predicted"/>
<gene>
    <name evidence="3" type="ORF">GLAREA_07725</name>
</gene>
<feature type="domain" description="Heterokaryon incompatibility" evidence="2">
    <location>
        <begin position="149"/>
        <end position="306"/>
    </location>
</feature>
<dbReference type="AlphaFoldDB" id="S3DKL1"/>
<protein>
    <submittedName>
        <fullName evidence="3">Ankyrin and HET-containing protein</fullName>
    </submittedName>
</protein>
<dbReference type="Pfam" id="PF26639">
    <property type="entry name" value="Het-6_barrel"/>
    <property type="match status" value="1"/>
</dbReference>
<dbReference type="Pfam" id="PF06985">
    <property type="entry name" value="HET"/>
    <property type="match status" value="1"/>
</dbReference>
<dbReference type="PANTHER" id="PTHR24148:SF73">
    <property type="entry name" value="HET DOMAIN PROTEIN (AFU_ORTHOLOGUE AFUA_8G01020)"/>
    <property type="match status" value="1"/>
</dbReference>
<dbReference type="RefSeq" id="XP_008080603.1">
    <property type="nucleotide sequence ID" value="XM_008082412.1"/>
</dbReference>
<organism evidence="3 4">
    <name type="scientific">Glarea lozoyensis (strain ATCC 20868 / MF5171)</name>
    <dbReference type="NCBI Taxonomy" id="1116229"/>
    <lineage>
        <taxon>Eukaryota</taxon>
        <taxon>Fungi</taxon>
        <taxon>Dikarya</taxon>
        <taxon>Ascomycota</taxon>
        <taxon>Pezizomycotina</taxon>
        <taxon>Leotiomycetes</taxon>
        <taxon>Helotiales</taxon>
        <taxon>Helotiaceae</taxon>
        <taxon>Glarea</taxon>
    </lineage>
</organism>
<dbReference type="EMBL" id="KE145359">
    <property type="protein sequence ID" value="EPE32591.1"/>
    <property type="molecule type" value="Genomic_DNA"/>
</dbReference>
<dbReference type="KEGG" id="glz:GLAREA_07725"/>
<dbReference type="GeneID" id="19466777"/>
<evidence type="ECO:0000313" key="3">
    <source>
        <dbReference type="EMBL" id="EPE32591.1"/>
    </source>
</evidence>
<reference evidence="3 4" key="1">
    <citation type="journal article" date="2013" name="BMC Genomics">
        <title>Genomics-driven discovery of the pneumocandin biosynthetic gene cluster in the fungus Glarea lozoyensis.</title>
        <authorList>
            <person name="Chen L."/>
            <person name="Yue Q."/>
            <person name="Zhang X."/>
            <person name="Xiang M."/>
            <person name="Wang C."/>
            <person name="Li S."/>
            <person name="Che Y."/>
            <person name="Ortiz-Lopez F.J."/>
            <person name="Bills G.F."/>
            <person name="Liu X."/>
            <person name="An Z."/>
        </authorList>
    </citation>
    <scope>NUCLEOTIDE SEQUENCE [LARGE SCALE GENOMIC DNA]</scope>
    <source>
        <strain evidence="4">ATCC 20868 / MF5171</strain>
    </source>
</reference>
<evidence type="ECO:0000313" key="4">
    <source>
        <dbReference type="Proteomes" id="UP000016922"/>
    </source>
</evidence>
<dbReference type="HOGENOM" id="CLU_004184_7_2_1"/>
<dbReference type="OrthoDB" id="2157530at2759"/>
<keyword evidence="4" id="KW-1185">Reference proteome</keyword>
<feature type="region of interest" description="Disordered" evidence="1">
    <location>
        <begin position="67"/>
        <end position="97"/>
    </location>
</feature>